<gene>
    <name evidence="2" type="ORF">ACFPQ6_02870</name>
</gene>
<evidence type="ECO:0000259" key="1">
    <source>
        <dbReference type="Pfam" id="PF00535"/>
    </source>
</evidence>
<protein>
    <submittedName>
        <fullName evidence="2">Glycosyltransferase family 2 protein</fullName>
    </submittedName>
</protein>
<dbReference type="CDD" id="cd04196">
    <property type="entry name" value="GT_2_like_d"/>
    <property type="match status" value="1"/>
</dbReference>
<dbReference type="SUPFAM" id="SSF53448">
    <property type="entry name" value="Nucleotide-diphospho-sugar transferases"/>
    <property type="match status" value="1"/>
</dbReference>
<dbReference type="EMBL" id="JBHSOH010000004">
    <property type="protein sequence ID" value="MFC5847242.1"/>
    <property type="molecule type" value="Genomic_DNA"/>
</dbReference>
<evidence type="ECO:0000313" key="2">
    <source>
        <dbReference type="EMBL" id="MFC5847242.1"/>
    </source>
</evidence>
<organism evidence="2 3">
    <name type="scientific">Deinococcus petrolearius</name>
    <dbReference type="NCBI Taxonomy" id="1751295"/>
    <lineage>
        <taxon>Bacteria</taxon>
        <taxon>Thermotogati</taxon>
        <taxon>Deinococcota</taxon>
        <taxon>Deinococci</taxon>
        <taxon>Deinococcales</taxon>
        <taxon>Deinococcaceae</taxon>
        <taxon>Deinococcus</taxon>
    </lineage>
</organism>
<dbReference type="InterPro" id="IPR001173">
    <property type="entry name" value="Glyco_trans_2-like"/>
</dbReference>
<dbReference type="Proteomes" id="UP001595979">
    <property type="component" value="Unassembled WGS sequence"/>
</dbReference>
<feature type="domain" description="Glycosyltransferase 2-like" evidence="1">
    <location>
        <begin position="12"/>
        <end position="134"/>
    </location>
</feature>
<dbReference type="Gene3D" id="3.90.550.10">
    <property type="entry name" value="Spore Coat Polysaccharide Biosynthesis Protein SpsA, Chain A"/>
    <property type="match status" value="1"/>
</dbReference>
<sequence>MTLIGKEYEVEIIMPVYNGAKYLSQQLDSLLLQNTDINWRVIISDDGSTDESLEILELYKLKDRRVSIAYDERSRRGVIGKFNWLLSLTTAPYVMFCDQDDVWDADKISVTLLAMVAAEKDDSNSPVLVHTDLRVVDKNLSIISKSFIKLRGIDAQPSFPRLLVENPVTGCSMMINRNLISLATPLPADIYMHDWWFALVAESCGSSKFILRPTISYRQHSNNSVGVKRVGFTERLIRLKSLWSDDGAQKMYDVSYKQAELLIENVSPYMSYYSKEICEKFLKTQNLSKFNKRFRICQGNFLQKNLLRRILLLMRLK</sequence>
<keyword evidence="3" id="KW-1185">Reference proteome</keyword>
<dbReference type="InterPro" id="IPR029044">
    <property type="entry name" value="Nucleotide-diphossugar_trans"/>
</dbReference>
<dbReference type="PANTHER" id="PTHR22916:SF3">
    <property type="entry name" value="UDP-GLCNAC:BETAGAL BETA-1,3-N-ACETYLGLUCOSAMINYLTRANSFERASE-LIKE PROTEIN 1"/>
    <property type="match status" value="1"/>
</dbReference>
<name>A0ABW1DEY0_9DEIO</name>
<accession>A0ABW1DEY0</accession>
<proteinExistence type="predicted"/>
<reference evidence="3" key="1">
    <citation type="journal article" date="2019" name="Int. J. Syst. Evol. Microbiol.">
        <title>The Global Catalogue of Microorganisms (GCM) 10K type strain sequencing project: providing services to taxonomists for standard genome sequencing and annotation.</title>
        <authorList>
            <consortium name="The Broad Institute Genomics Platform"/>
            <consortium name="The Broad Institute Genome Sequencing Center for Infectious Disease"/>
            <person name="Wu L."/>
            <person name="Ma J."/>
        </authorList>
    </citation>
    <scope>NUCLEOTIDE SEQUENCE [LARGE SCALE GENOMIC DNA]</scope>
    <source>
        <strain evidence="3">CGMCC 1.15053</strain>
    </source>
</reference>
<comment type="caution">
    <text evidence="2">The sequence shown here is derived from an EMBL/GenBank/DDBJ whole genome shotgun (WGS) entry which is preliminary data.</text>
</comment>
<evidence type="ECO:0000313" key="3">
    <source>
        <dbReference type="Proteomes" id="UP001595979"/>
    </source>
</evidence>
<dbReference type="RefSeq" id="WP_380046216.1">
    <property type="nucleotide sequence ID" value="NZ_JBHSOH010000004.1"/>
</dbReference>
<dbReference type="Pfam" id="PF00535">
    <property type="entry name" value="Glycos_transf_2"/>
    <property type="match status" value="1"/>
</dbReference>
<dbReference type="PANTHER" id="PTHR22916">
    <property type="entry name" value="GLYCOSYLTRANSFERASE"/>
    <property type="match status" value="1"/>
</dbReference>